<dbReference type="EMBL" id="KK107020">
    <property type="protein sequence ID" value="EZA62494.1"/>
    <property type="molecule type" value="Genomic_DNA"/>
</dbReference>
<reference evidence="2 3" key="1">
    <citation type="journal article" date="2014" name="Curr. Biol.">
        <title>The genome of the clonal raider ant Cerapachys biroi.</title>
        <authorList>
            <person name="Oxley P.R."/>
            <person name="Ji L."/>
            <person name="Fetter-Pruneda I."/>
            <person name="McKenzie S.K."/>
            <person name="Li C."/>
            <person name="Hu H."/>
            <person name="Zhang G."/>
            <person name="Kronauer D.J."/>
        </authorList>
    </citation>
    <scope>NUCLEOTIDE SEQUENCE [LARGE SCALE GENOMIC DNA]</scope>
</reference>
<evidence type="ECO:0000256" key="1">
    <source>
        <dbReference type="SAM" id="MobiDB-lite"/>
    </source>
</evidence>
<accession>A0A026X4Y8</accession>
<organism evidence="2 3">
    <name type="scientific">Ooceraea biroi</name>
    <name type="common">Clonal raider ant</name>
    <name type="synonym">Cerapachys biroi</name>
    <dbReference type="NCBI Taxonomy" id="2015173"/>
    <lineage>
        <taxon>Eukaryota</taxon>
        <taxon>Metazoa</taxon>
        <taxon>Ecdysozoa</taxon>
        <taxon>Arthropoda</taxon>
        <taxon>Hexapoda</taxon>
        <taxon>Insecta</taxon>
        <taxon>Pterygota</taxon>
        <taxon>Neoptera</taxon>
        <taxon>Endopterygota</taxon>
        <taxon>Hymenoptera</taxon>
        <taxon>Apocrita</taxon>
        <taxon>Aculeata</taxon>
        <taxon>Formicoidea</taxon>
        <taxon>Formicidae</taxon>
        <taxon>Dorylinae</taxon>
        <taxon>Ooceraea</taxon>
    </lineage>
</organism>
<feature type="compositionally biased region" description="Polar residues" evidence="1">
    <location>
        <begin position="1"/>
        <end position="33"/>
    </location>
</feature>
<dbReference type="AlphaFoldDB" id="A0A026X4Y8"/>
<dbReference type="Proteomes" id="UP000053097">
    <property type="component" value="Unassembled WGS sequence"/>
</dbReference>
<name>A0A026X4Y8_OOCBI</name>
<sequence>MHKISNGIQRAVSNSRKTSCHLNRPNKQQQTHFSVYPKRRGLKGLREKGTERERERKSEKERKRERENLKSRQVTKRGRRGLAKEAVRGGTLRGEGLQRGEGWCLGASPRTRNYGIPTDRVVPAFVRYGSVVVGECNLK</sequence>
<protein>
    <submittedName>
        <fullName evidence="2">Uncharacterized protein</fullName>
    </submittedName>
</protein>
<evidence type="ECO:0000313" key="2">
    <source>
        <dbReference type="EMBL" id="EZA62494.1"/>
    </source>
</evidence>
<proteinExistence type="predicted"/>
<keyword evidence="3" id="KW-1185">Reference proteome</keyword>
<evidence type="ECO:0000313" key="3">
    <source>
        <dbReference type="Proteomes" id="UP000053097"/>
    </source>
</evidence>
<feature type="compositionally biased region" description="Basic and acidic residues" evidence="1">
    <location>
        <begin position="44"/>
        <end position="70"/>
    </location>
</feature>
<gene>
    <name evidence="2" type="ORF">X777_10124</name>
</gene>
<feature type="region of interest" description="Disordered" evidence="1">
    <location>
        <begin position="1"/>
        <end position="91"/>
    </location>
</feature>